<dbReference type="AlphaFoldDB" id="A0A067PJA8"/>
<accession>A0A067PJA8</accession>
<proteinExistence type="predicted"/>
<feature type="compositionally biased region" description="Low complexity" evidence="1">
    <location>
        <begin position="95"/>
        <end position="106"/>
    </location>
</feature>
<protein>
    <recommendedName>
        <fullName evidence="2">Histone deacetylase complex subunit SAP30 Sin3 binding domain-containing protein</fullName>
    </recommendedName>
</protein>
<sequence>MGPPAGAKRHAADKADGEPRVKRKRIDSTPTGSAGVGHSHAKKVDKGQDVEGKDGLVDFATMPTDALHRYLVQYDLVPSIQPSPLLPDNPPPPFALLHSHSSRASSPQPTTSRRDTLSNRRRSSRLLEEDVPHRNPVLADIGEVHDVLAAIAQKHFREHVVKEVDTLASFMCAVKSKARLVP</sequence>
<feature type="compositionally biased region" description="Basic and acidic residues" evidence="1">
    <location>
        <begin position="10"/>
        <end position="20"/>
    </location>
</feature>
<name>A0A067PJA8_9AGAM</name>
<evidence type="ECO:0000313" key="3">
    <source>
        <dbReference type="EMBL" id="KDQ54968.1"/>
    </source>
</evidence>
<dbReference type="STRING" id="933084.A0A067PJA8"/>
<dbReference type="Gene3D" id="6.10.160.20">
    <property type="match status" value="1"/>
</dbReference>
<feature type="region of interest" description="Disordered" evidence="1">
    <location>
        <begin position="1"/>
        <end position="51"/>
    </location>
</feature>
<dbReference type="Pfam" id="PF13867">
    <property type="entry name" value="SAP30_Sin3_bdg"/>
    <property type="match status" value="1"/>
</dbReference>
<evidence type="ECO:0000259" key="2">
    <source>
        <dbReference type="Pfam" id="PF13867"/>
    </source>
</evidence>
<keyword evidence="4" id="KW-1185">Reference proteome</keyword>
<feature type="region of interest" description="Disordered" evidence="1">
    <location>
        <begin position="81"/>
        <end position="131"/>
    </location>
</feature>
<evidence type="ECO:0000256" key="1">
    <source>
        <dbReference type="SAM" id="MobiDB-lite"/>
    </source>
</evidence>
<dbReference type="EMBL" id="KL197727">
    <property type="protein sequence ID" value="KDQ54968.1"/>
    <property type="molecule type" value="Genomic_DNA"/>
</dbReference>
<dbReference type="Proteomes" id="UP000027265">
    <property type="component" value="Unassembled WGS sequence"/>
</dbReference>
<feature type="compositionally biased region" description="Pro residues" evidence="1">
    <location>
        <begin position="84"/>
        <end position="94"/>
    </location>
</feature>
<evidence type="ECO:0000313" key="4">
    <source>
        <dbReference type="Proteomes" id="UP000027265"/>
    </source>
</evidence>
<dbReference type="HOGENOM" id="CLU_080479_0_0_1"/>
<feature type="compositionally biased region" description="Basic and acidic residues" evidence="1">
    <location>
        <begin position="42"/>
        <end position="51"/>
    </location>
</feature>
<dbReference type="InterPro" id="IPR038291">
    <property type="entry name" value="SAP30_C_sf"/>
</dbReference>
<reference evidence="4" key="1">
    <citation type="journal article" date="2014" name="Proc. Natl. Acad. Sci. U.S.A.">
        <title>Extensive sampling of basidiomycete genomes demonstrates inadequacy of the white-rot/brown-rot paradigm for wood decay fungi.</title>
        <authorList>
            <person name="Riley R."/>
            <person name="Salamov A.A."/>
            <person name="Brown D.W."/>
            <person name="Nagy L.G."/>
            <person name="Floudas D."/>
            <person name="Held B.W."/>
            <person name="Levasseur A."/>
            <person name="Lombard V."/>
            <person name="Morin E."/>
            <person name="Otillar R."/>
            <person name="Lindquist E.A."/>
            <person name="Sun H."/>
            <person name="LaButti K.M."/>
            <person name="Schmutz J."/>
            <person name="Jabbour D."/>
            <person name="Luo H."/>
            <person name="Baker S.E."/>
            <person name="Pisabarro A.G."/>
            <person name="Walton J.D."/>
            <person name="Blanchette R.A."/>
            <person name="Henrissat B."/>
            <person name="Martin F."/>
            <person name="Cullen D."/>
            <person name="Hibbett D.S."/>
            <person name="Grigoriev I.V."/>
        </authorList>
    </citation>
    <scope>NUCLEOTIDE SEQUENCE [LARGE SCALE GENOMIC DNA]</scope>
    <source>
        <strain evidence="4">MUCL 33604</strain>
    </source>
</reference>
<dbReference type="OrthoDB" id="3361956at2759"/>
<dbReference type="InParanoid" id="A0A067PJA8"/>
<organism evidence="3 4">
    <name type="scientific">Jaapia argillacea MUCL 33604</name>
    <dbReference type="NCBI Taxonomy" id="933084"/>
    <lineage>
        <taxon>Eukaryota</taxon>
        <taxon>Fungi</taxon>
        <taxon>Dikarya</taxon>
        <taxon>Basidiomycota</taxon>
        <taxon>Agaricomycotina</taxon>
        <taxon>Agaricomycetes</taxon>
        <taxon>Agaricomycetidae</taxon>
        <taxon>Jaapiales</taxon>
        <taxon>Jaapiaceae</taxon>
        <taxon>Jaapia</taxon>
    </lineage>
</organism>
<dbReference type="InterPro" id="IPR025718">
    <property type="entry name" value="SAP30_Sin3-bd"/>
</dbReference>
<gene>
    <name evidence="3" type="ORF">JAAARDRAFT_355789</name>
</gene>
<feature type="domain" description="Histone deacetylase complex subunit SAP30 Sin3 binding" evidence="2">
    <location>
        <begin position="146"/>
        <end position="175"/>
    </location>
</feature>